<proteinExistence type="inferred from homology"/>
<feature type="compositionally biased region" description="Acidic residues" evidence="7">
    <location>
        <begin position="29"/>
        <end position="41"/>
    </location>
</feature>
<reference evidence="11" key="3">
    <citation type="submission" date="2025-09" db="UniProtKB">
        <authorList>
            <consortium name="Ensembl"/>
        </authorList>
    </citation>
    <scope>IDENTIFICATION</scope>
</reference>
<dbReference type="GO" id="GO:0030139">
    <property type="term" value="C:endocytic vesicle"/>
    <property type="evidence" value="ECO:0007669"/>
    <property type="project" value="Ensembl"/>
</dbReference>
<dbReference type="InterPro" id="IPR003123">
    <property type="entry name" value="VPS9"/>
</dbReference>
<evidence type="ECO:0000256" key="4">
    <source>
        <dbReference type="ARBA" id="ARBA00022490"/>
    </source>
</evidence>
<keyword evidence="4" id="KW-0963">Cytoplasm</keyword>
<sequence>MMKPAGDRGVGDHPGPIPDIGREEKGEKTDEEEEEEEEDTESLWSAASRNRLPRGISVLEKLIATCPVWLQLDMDQDKAVQILQKETPGIFLVRRESNLKHMILSVHFPSLNETVSDVLEYNIKEEKSILYLEGSVLVFEDIFKLIAFYCVSRDLLPFTLRLPQAILEASNFKELENISNLGIGFWDSSLNPRRKRDTTGEFPKGSAPAAPLATSLRPSPRYANCSCEIELSIGNDRLWFVNPIFIEDCSSSLPSEEPLLQSCPATLVPPVATSPASIRTPRRRPPPPPLPPPPLSFAPAAAAAVPLSPSAPTVSTAAPLSPPVPPVSATTPLSPSAPTVSATSLSAPAPPVSTAAAAAPLPLSASSLSSVPPPCLPVAISSAPSAGLPGKSGQQPVTPCAKVPPPPVNLEHISEDIKKEAVVPNSSPHLAASKKSTRPAIPPRRRLSERNSLEDSSMVKTEGGDGIEGVRWQGEQQGYPKTIPNSLSIQKATGAPRRAMEQVLQVGELAKVSGLGNGPEQQKKSKQPPVPPPRKKRISRQLASYLPSQPESPEPTGEQLHGQPASTLPMTSTPAQEGPTPHVVTQWEAKGTPQSLGSSEFKGSMASLADSLGTSVLTPDQDSYSTSSAEDDLDHFSSPSVKKKSSVMLGKAKHRLSFVNFSNVFNAFLSSNRKLQKKLVELAQDKDSYFGNLVQDYKVYSLEMMAKQSSSTEMLQEIRMMMTQLKSYLLQSTELKSLVDLTLHSEEELEAIVESALYKCVLKPLKEAINSHLQEIHSKDGTLQLLKGNQLVILATTTTDLGVTTSVPEVSVMEKILQKFTSMHKAYSPEKKIAILLKSCKLIYDSMALGNPGKPYGADDFLPVLMYVLARSNLTEMLLNVEYMMELMDPALQLGEGSYYLTTTYGALEHIKNYDKITVTRQLSVEVQDSIHRWERRRTLNKARASRSSVQDFICISFLEPDNQARTLASKSDTLAEQLRVQCAEKFEVTQPQDHRLFVLVDGKCFQLADDSLPHHIKAYLLKSEPKRDFHFIYKEMDRGDTQTPIVKDPNFL</sequence>
<dbReference type="GO" id="GO:0005085">
    <property type="term" value="F:guanyl-nucleotide exchange factor activity"/>
    <property type="evidence" value="ECO:0007669"/>
    <property type="project" value="Ensembl"/>
</dbReference>
<dbReference type="CTD" id="79890"/>
<protein>
    <submittedName>
        <fullName evidence="11">Ras and Rab interactor 3</fullName>
    </submittedName>
</protein>
<dbReference type="GO" id="GO:0031267">
    <property type="term" value="F:small GTPase binding"/>
    <property type="evidence" value="ECO:0007669"/>
    <property type="project" value="Ensembl"/>
</dbReference>
<evidence type="ECO:0000259" key="9">
    <source>
        <dbReference type="PROSITE" id="PS50200"/>
    </source>
</evidence>
<dbReference type="GO" id="GO:0005829">
    <property type="term" value="C:cytosol"/>
    <property type="evidence" value="ECO:0007669"/>
    <property type="project" value="TreeGrafter"/>
</dbReference>
<dbReference type="FunFam" id="1.20.1050.80:FF:000002">
    <property type="entry name" value="Ras and Rab interactor 2"/>
    <property type="match status" value="1"/>
</dbReference>
<keyword evidence="3" id="KW-0343">GTPase activation</keyword>
<comment type="subcellular location">
    <subcellularLocation>
        <location evidence="1">Cytoplasm</location>
    </subcellularLocation>
</comment>
<dbReference type="GO" id="GO:0005769">
    <property type="term" value="C:early endosome"/>
    <property type="evidence" value="ECO:0007669"/>
    <property type="project" value="Ensembl"/>
</dbReference>
<dbReference type="InterPro" id="IPR000980">
    <property type="entry name" value="SH2"/>
</dbReference>
<dbReference type="InterPro" id="IPR036860">
    <property type="entry name" value="SH2_dom_sf"/>
</dbReference>
<dbReference type="Proteomes" id="UP000314987">
    <property type="component" value="Unassembled WGS sequence"/>
</dbReference>
<feature type="region of interest" description="Disordered" evidence="7">
    <location>
        <begin position="1"/>
        <end position="46"/>
    </location>
</feature>
<evidence type="ECO:0000256" key="3">
    <source>
        <dbReference type="ARBA" id="ARBA00022468"/>
    </source>
</evidence>
<dbReference type="GO" id="GO:0030425">
    <property type="term" value="C:dendrite"/>
    <property type="evidence" value="ECO:0007669"/>
    <property type="project" value="Ensembl"/>
</dbReference>
<organism evidence="11 12">
    <name type="scientific">Vombatus ursinus</name>
    <name type="common">Common wombat</name>
    <dbReference type="NCBI Taxonomy" id="29139"/>
    <lineage>
        <taxon>Eukaryota</taxon>
        <taxon>Metazoa</taxon>
        <taxon>Chordata</taxon>
        <taxon>Craniata</taxon>
        <taxon>Vertebrata</taxon>
        <taxon>Euteleostomi</taxon>
        <taxon>Mammalia</taxon>
        <taxon>Metatheria</taxon>
        <taxon>Diprotodontia</taxon>
        <taxon>Vombatidae</taxon>
        <taxon>Vombatus</taxon>
    </lineage>
</organism>
<dbReference type="PROSITE" id="PS50001">
    <property type="entry name" value="SH2"/>
    <property type="match status" value="1"/>
</dbReference>
<reference evidence="12" key="1">
    <citation type="submission" date="2018-12" db="EMBL/GenBank/DDBJ databases">
        <authorList>
            <person name="Yazar S."/>
        </authorList>
    </citation>
    <scope>NUCLEOTIDE SEQUENCE [LARGE SCALE GENOMIC DNA]</scope>
</reference>
<feature type="compositionally biased region" description="Polar residues" evidence="7">
    <location>
        <begin position="564"/>
        <end position="575"/>
    </location>
</feature>
<dbReference type="SMART" id="SM00314">
    <property type="entry name" value="RA"/>
    <property type="match status" value="1"/>
</dbReference>
<dbReference type="GO" id="GO:0007165">
    <property type="term" value="P:signal transduction"/>
    <property type="evidence" value="ECO:0007669"/>
    <property type="project" value="InterPro"/>
</dbReference>
<feature type="compositionally biased region" description="Pro residues" evidence="7">
    <location>
        <begin position="286"/>
        <end position="296"/>
    </location>
</feature>
<dbReference type="SUPFAM" id="SSF55550">
    <property type="entry name" value="SH2 domain"/>
    <property type="match status" value="1"/>
</dbReference>
<dbReference type="InterPro" id="IPR045046">
    <property type="entry name" value="Vps9-like"/>
</dbReference>
<evidence type="ECO:0000313" key="11">
    <source>
        <dbReference type="Ensembl" id="ENSVURP00010026821.1"/>
    </source>
</evidence>
<dbReference type="SMART" id="SM00252">
    <property type="entry name" value="SH2"/>
    <property type="match status" value="1"/>
</dbReference>
<feature type="domain" description="SH2" evidence="8">
    <location>
        <begin position="69"/>
        <end position="164"/>
    </location>
</feature>
<dbReference type="Gene3D" id="3.30.505.10">
    <property type="entry name" value="SH2 domain"/>
    <property type="match status" value="1"/>
</dbReference>
<dbReference type="GO" id="GO:0097494">
    <property type="term" value="P:regulation of vesicle size"/>
    <property type="evidence" value="ECO:0007669"/>
    <property type="project" value="Ensembl"/>
</dbReference>
<dbReference type="GeneTree" id="ENSGT00940000158622"/>
<dbReference type="GO" id="GO:0060755">
    <property type="term" value="P:negative regulation of mast cell chemotaxis"/>
    <property type="evidence" value="ECO:0007669"/>
    <property type="project" value="Ensembl"/>
</dbReference>
<evidence type="ECO:0000256" key="1">
    <source>
        <dbReference type="ARBA" id="ARBA00004496"/>
    </source>
</evidence>
<evidence type="ECO:0000256" key="7">
    <source>
        <dbReference type="SAM" id="MobiDB-lite"/>
    </source>
</evidence>
<dbReference type="AlphaFoldDB" id="A0A4X2LYY1"/>
<dbReference type="SUPFAM" id="SSF109993">
    <property type="entry name" value="VPS9 domain"/>
    <property type="match status" value="1"/>
</dbReference>
<evidence type="ECO:0000313" key="12">
    <source>
        <dbReference type="Proteomes" id="UP000314987"/>
    </source>
</evidence>
<feature type="region of interest" description="Disordered" evidence="7">
    <location>
        <begin position="426"/>
        <end position="469"/>
    </location>
</feature>
<dbReference type="Ensembl" id="ENSVURT00010030553.1">
    <property type="protein sequence ID" value="ENSVURP00010026821.1"/>
    <property type="gene ID" value="ENSVURG00010020550.1"/>
</dbReference>
<feature type="compositionally biased region" description="Low complexity" evidence="7">
    <location>
        <begin position="327"/>
        <end position="352"/>
    </location>
</feature>
<dbReference type="GO" id="GO:0043025">
    <property type="term" value="C:neuronal cell body"/>
    <property type="evidence" value="ECO:0007669"/>
    <property type="project" value="Ensembl"/>
</dbReference>
<keyword evidence="5 6" id="KW-0727">SH2 domain</keyword>
<dbReference type="Pfam" id="PF02204">
    <property type="entry name" value="VPS9"/>
    <property type="match status" value="1"/>
</dbReference>
<dbReference type="InterPro" id="IPR000159">
    <property type="entry name" value="RA_dom"/>
</dbReference>
<dbReference type="GO" id="GO:0002091">
    <property type="term" value="P:negative regulation of receptor internalization"/>
    <property type="evidence" value="ECO:0007669"/>
    <property type="project" value="Ensembl"/>
</dbReference>
<dbReference type="PANTHER" id="PTHR23101">
    <property type="entry name" value="RAB GDP/GTP EXCHANGE FACTOR"/>
    <property type="match status" value="1"/>
</dbReference>
<dbReference type="GeneID" id="114048890"/>
<dbReference type="RefSeq" id="XP_027725834.1">
    <property type="nucleotide sequence ID" value="XM_027870033.1"/>
</dbReference>
<dbReference type="GO" id="GO:0030424">
    <property type="term" value="C:axon"/>
    <property type="evidence" value="ECO:0007669"/>
    <property type="project" value="Ensembl"/>
</dbReference>
<evidence type="ECO:0000256" key="5">
    <source>
        <dbReference type="ARBA" id="ARBA00022999"/>
    </source>
</evidence>
<feature type="region of interest" description="Disordered" evidence="7">
    <location>
        <begin position="619"/>
        <end position="640"/>
    </location>
</feature>
<dbReference type="STRING" id="29139.ENSVURP00010026821"/>
<evidence type="ECO:0000256" key="6">
    <source>
        <dbReference type="PROSITE-ProRule" id="PRU00191"/>
    </source>
</evidence>
<dbReference type="Gene3D" id="1.20.1050.80">
    <property type="entry name" value="VPS9 domain"/>
    <property type="match status" value="1"/>
</dbReference>
<feature type="region of interest" description="Disordered" evidence="7">
    <location>
        <begin position="309"/>
        <end position="352"/>
    </location>
</feature>
<dbReference type="GO" id="GO:0016192">
    <property type="term" value="P:vesicle-mediated transport"/>
    <property type="evidence" value="ECO:0007669"/>
    <property type="project" value="InterPro"/>
</dbReference>
<feature type="domain" description="Ras-associating" evidence="9">
    <location>
        <begin position="957"/>
        <end position="1039"/>
    </location>
</feature>
<keyword evidence="12" id="KW-1185">Reference proteome</keyword>
<evidence type="ECO:0000259" key="8">
    <source>
        <dbReference type="PROSITE" id="PS50001"/>
    </source>
</evidence>
<reference evidence="11" key="2">
    <citation type="submission" date="2025-08" db="UniProtKB">
        <authorList>
            <consortium name="Ensembl"/>
        </authorList>
    </citation>
    <scope>IDENTIFICATION</scope>
</reference>
<dbReference type="OrthoDB" id="21085at2759"/>
<dbReference type="GO" id="GO:0005096">
    <property type="term" value="F:GTPase activator activity"/>
    <property type="evidence" value="ECO:0007669"/>
    <property type="project" value="UniProtKB-KW"/>
</dbReference>
<evidence type="ECO:0000256" key="2">
    <source>
        <dbReference type="ARBA" id="ARBA00006919"/>
    </source>
</evidence>
<evidence type="ECO:0000259" key="10">
    <source>
        <dbReference type="PROSITE" id="PS51205"/>
    </source>
</evidence>
<gene>
    <name evidence="11" type="primary">RIN3</name>
</gene>
<dbReference type="SMART" id="SM00167">
    <property type="entry name" value="VPS9"/>
    <property type="match status" value="1"/>
</dbReference>
<feature type="compositionally biased region" description="Polar residues" evidence="7">
    <location>
        <begin position="619"/>
        <end position="628"/>
    </location>
</feature>
<dbReference type="PANTHER" id="PTHR23101:SF58">
    <property type="entry name" value="RAS AND RAB INTERACTOR 3"/>
    <property type="match status" value="1"/>
</dbReference>
<feature type="region of interest" description="Disordered" evidence="7">
    <location>
        <begin position="512"/>
        <end position="581"/>
    </location>
</feature>
<feature type="domain" description="VPS9" evidence="10">
    <location>
        <begin position="777"/>
        <end position="920"/>
    </location>
</feature>
<feature type="compositionally biased region" description="Low complexity" evidence="7">
    <location>
        <begin position="309"/>
        <end position="319"/>
    </location>
</feature>
<feature type="region of interest" description="Disordered" evidence="7">
    <location>
        <begin position="270"/>
        <end position="297"/>
    </location>
</feature>
<accession>A0A4X2LYY1</accession>
<feature type="compositionally biased region" description="Basic and acidic residues" evidence="7">
    <location>
        <begin position="1"/>
        <end position="11"/>
    </location>
</feature>
<dbReference type="CDD" id="cd16130">
    <property type="entry name" value="RA_Rin3"/>
    <property type="match status" value="1"/>
</dbReference>
<name>A0A4X2LYY1_VOMUR</name>
<dbReference type="InterPro" id="IPR037191">
    <property type="entry name" value="VPS9_dom_sf"/>
</dbReference>
<dbReference type="PROSITE" id="PS50200">
    <property type="entry name" value="RA"/>
    <property type="match status" value="1"/>
</dbReference>
<dbReference type="Pfam" id="PF23268">
    <property type="entry name" value="RIN1"/>
    <property type="match status" value="1"/>
</dbReference>
<comment type="similarity">
    <text evidence="2">Belongs to the RIN (Ras interaction/interference) family.</text>
</comment>
<dbReference type="PROSITE" id="PS51205">
    <property type="entry name" value="VPS9"/>
    <property type="match status" value="1"/>
</dbReference>
<dbReference type="OMA" id="RFEQDSY"/>